<evidence type="ECO:0000256" key="4">
    <source>
        <dbReference type="PIRSR" id="PIRSR005739-1"/>
    </source>
</evidence>
<name>A0A2J6S1I2_HYAVF</name>
<keyword evidence="1 7" id="KW-0489">Methyltransferase</keyword>
<keyword evidence="8" id="KW-1185">Reference proteome</keyword>
<accession>A0A2J6S1I2</accession>
<evidence type="ECO:0000313" key="7">
    <source>
        <dbReference type="EMBL" id="PMD44629.1"/>
    </source>
</evidence>
<dbReference type="InterPro" id="IPR016461">
    <property type="entry name" value="COMT-like"/>
</dbReference>
<dbReference type="AlphaFoldDB" id="A0A2J6S1I2"/>
<dbReference type="OrthoDB" id="2410195at2759"/>
<feature type="domain" description="O-methyltransferase dimerisation" evidence="6">
    <location>
        <begin position="64"/>
        <end position="113"/>
    </location>
</feature>
<dbReference type="InterPro" id="IPR036390">
    <property type="entry name" value="WH_DNA-bd_sf"/>
</dbReference>
<gene>
    <name evidence="7" type="ORF">L207DRAFT_630933</name>
</gene>
<evidence type="ECO:0000256" key="2">
    <source>
        <dbReference type="ARBA" id="ARBA00022679"/>
    </source>
</evidence>
<dbReference type="Gene3D" id="3.40.50.150">
    <property type="entry name" value="Vaccinia Virus protein VP39"/>
    <property type="match status" value="1"/>
</dbReference>
<sequence>MSSHSKFDVSTLIAELRALQENTSIDEAQRQELCAALQEASLAVESPLETVNRIGFSTLNLGVVQVGIDLGLFTILGKSPGSMTAEELAQATGSQPELLVRLLRYLSSTGAIDAVAENKYIASKITKTLAEPGMAAGVDHAYGSLLPCFQAMPKFLAETKYQLPVDNAHTAYQMANNTDLPAFVHAMKTSSPEKLQRFGLWMQTNKASLPQWLDTIPFEKLCANDDPEKPIFVDVGGSIGHQSVAVKTKYPALPGRIIYQDLPPVIAHGLQVPGVESMVYDFFQEQPIKGARVYYFRNILHDYPDEKCLAILKNTAVAMDEHSLIFIDEMILSAFKPYYQAAEMDLMMMLALAGAERTDKEWETLIDAAGLKIKEIFTYNKLVRQSIIVLVRK</sequence>
<keyword evidence="2 7" id="KW-0808">Transferase</keyword>
<reference evidence="7 8" key="1">
    <citation type="submission" date="2016-04" db="EMBL/GenBank/DDBJ databases">
        <title>A degradative enzymes factory behind the ericoid mycorrhizal symbiosis.</title>
        <authorList>
            <consortium name="DOE Joint Genome Institute"/>
            <person name="Martino E."/>
            <person name="Morin E."/>
            <person name="Grelet G."/>
            <person name="Kuo A."/>
            <person name="Kohler A."/>
            <person name="Daghino S."/>
            <person name="Barry K."/>
            <person name="Choi C."/>
            <person name="Cichocki N."/>
            <person name="Clum A."/>
            <person name="Copeland A."/>
            <person name="Hainaut M."/>
            <person name="Haridas S."/>
            <person name="Labutti K."/>
            <person name="Lindquist E."/>
            <person name="Lipzen A."/>
            <person name="Khouja H.-R."/>
            <person name="Murat C."/>
            <person name="Ohm R."/>
            <person name="Olson A."/>
            <person name="Spatafora J."/>
            <person name="Veneault-Fourrey C."/>
            <person name="Henrissat B."/>
            <person name="Grigoriev I."/>
            <person name="Martin F."/>
            <person name="Perotto S."/>
        </authorList>
    </citation>
    <scope>NUCLEOTIDE SEQUENCE [LARGE SCALE GENOMIC DNA]</scope>
    <source>
        <strain evidence="7 8">F</strain>
    </source>
</reference>
<dbReference type="SUPFAM" id="SSF53335">
    <property type="entry name" value="S-adenosyl-L-methionine-dependent methyltransferases"/>
    <property type="match status" value="1"/>
</dbReference>
<dbReference type="Pfam" id="PF00891">
    <property type="entry name" value="Methyltransf_2"/>
    <property type="match status" value="1"/>
</dbReference>
<evidence type="ECO:0000256" key="1">
    <source>
        <dbReference type="ARBA" id="ARBA00022603"/>
    </source>
</evidence>
<dbReference type="InterPro" id="IPR029063">
    <property type="entry name" value="SAM-dependent_MTases_sf"/>
</dbReference>
<keyword evidence="3" id="KW-0949">S-adenosyl-L-methionine</keyword>
<dbReference type="EMBL" id="KZ613941">
    <property type="protein sequence ID" value="PMD44629.1"/>
    <property type="molecule type" value="Genomic_DNA"/>
</dbReference>
<dbReference type="InterPro" id="IPR012967">
    <property type="entry name" value="COMT_dimerisation"/>
</dbReference>
<dbReference type="GO" id="GO:0008171">
    <property type="term" value="F:O-methyltransferase activity"/>
    <property type="evidence" value="ECO:0007669"/>
    <property type="project" value="InterPro"/>
</dbReference>
<evidence type="ECO:0000313" key="8">
    <source>
        <dbReference type="Proteomes" id="UP000235786"/>
    </source>
</evidence>
<dbReference type="PANTHER" id="PTHR43712">
    <property type="entry name" value="PUTATIVE (AFU_ORTHOLOGUE AFUA_4G14580)-RELATED"/>
    <property type="match status" value="1"/>
</dbReference>
<evidence type="ECO:0000259" key="5">
    <source>
        <dbReference type="Pfam" id="PF00891"/>
    </source>
</evidence>
<dbReference type="SUPFAM" id="SSF46785">
    <property type="entry name" value="Winged helix' DNA-binding domain"/>
    <property type="match status" value="1"/>
</dbReference>
<dbReference type="Proteomes" id="UP000235786">
    <property type="component" value="Unassembled WGS sequence"/>
</dbReference>
<organism evidence="7 8">
    <name type="scientific">Hyaloscypha variabilis (strain UAMH 11265 / GT02V1 / F)</name>
    <name type="common">Meliniomyces variabilis</name>
    <dbReference type="NCBI Taxonomy" id="1149755"/>
    <lineage>
        <taxon>Eukaryota</taxon>
        <taxon>Fungi</taxon>
        <taxon>Dikarya</taxon>
        <taxon>Ascomycota</taxon>
        <taxon>Pezizomycotina</taxon>
        <taxon>Leotiomycetes</taxon>
        <taxon>Helotiales</taxon>
        <taxon>Hyaloscyphaceae</taxon>
        <taxon>Hyaloscypha</taxon>
        <taxon>Hyaloscypha variabilis</taxon>
    </lineage>
</organism>
<proteinExistence type="predicted"/>
<protein>
    <submittedName>
        <fullName evidence="7">S-adenosyl-L-methionine-dependent methyltransferase</fullName>
    </submittedName>
</protein>
<feature type="domain" description="O-methyltransferase C-terminal" evidence="5">
    <location>
        <begin position="232"/>
        <end position="371"/>
    </location>
</feature>
<dbReference type="PANTHER" id="PTHR43712:SF1">
    <property type="entry name" value="HYPOTHETICAL O-METHYLTRANSFERASE (EUROFUNG)-RELATED"/>
    <property type="match status" value="1"/>
</dbReference>
<feature type="active site" description="Proton acceptor" evidence="4">
    <location>
        <position position="301"/>
    </location>
</feature>
<dbReference type="GO" id="GO:0032259">
    <property type="term" value="P:methylation"/>
    <property type="evidence" value="ECO:0007669"/>
    <property type="project" value="UniProtKB-KW"/>
</dbReference>
<dbReference type="PIRSF" id="PIRSF005739">
    <property type="entry name" value="O-mtase"/>
    <property type="match status" value="1"/>
</dbReference>
<dbReference type="Gene3D" id="1.10.10.10">
    <property type="entry name" value="Winged helix-like DNA-binding domain superfamily/Winged helix DNA-binding domain"/>
    <property type="match status" value="1"/>
</dbReference>
<dbReference type="GO" id="GO:0046983">
    <property type="term" value="F:protein dimerization activity"/>
    <property type="evidence" value="ECO:0007669"/>
    <property type="project" value="InterPro"/>
</dbReference>
<dbReference type="InterPro" id="IPR001077">
    <property type="entry name" value="COMT_C"/>
</dbReference>
<evidence type="ECO:0000256" key="3">
    <source>
        <dbReference type="ARBA" id="ARBA00022691"/>
    </source>
</evidence>
<dbReference type="InterPro" id="IPR036388">
    <property type="entry name" value="WH-like_DNA-bd_sf"/>
</dbReference>
<evidence type="ECO:0000259" key="6">
    <source>
        <dbReference type="Pfam" id="PF08100"/>
    </source>
</evidence>
<dbReference type="PROSITE" id="PS51683">
    <property type="entry name" value="SAM_OMT_II"/>
    <property type="match status" value="1"/>
</dbReference>
<dbReference type="Pfam" id="PF08100">
    <property type="entry name" value="Dimerisation"/>
    <property type="match status" value="1"/>
</dbReference>